<keyword evidence="1" id="KW-0378">Hydrolase</keyword>
<accession>A0AA48KYZ0</accession>
<proteinExistence type="predicted"/>
<dbReference type="InterPro" id="IPR012462">
    <property type="entry name" value="UFSP1/2_DUB_cat"/>
</dbReference>
<evidence type="ECO:0000256" key="2">
    <source>
        <dbReference type="SAM" id="MobiDB-lite"/>
    </source>
</evidence>
<gene>
    <name evidence="4" type="ORF">CcaverHIS019_0107890</name>
</gene>
<evidence type="ECO:0000256" key="1">
    <source>
        <dbReference type="ARBA" id="ARBA00022801"/>
    </source>
</evidence>
<name>A0AA48KYZ0_9TREE</name>
<reference evidence="4" key="1">
    <citation type="journal article" date="2023" name="BMC Genomics">
        <title>Chromosome-level genome assemblies of Cutaneotrichosporon spp. (Trichosporonales, Basidiomycota) reveal imbalanced evolution between nucleotide sequences and chromosome synteny.</title>
        <authorList>
            <person name="Kobayashi Y."/>
            <person name="Kayamori A."/>
            <person name="Aoki K."/>
            <person name="Shiwa Y."/>
            <person name="Matsutani M."/>
            <person name="Fujita N."/>
            <person name="Sugita T."/>
            <person name="Iwasaki W."/>
            <person name="Tanaka N."/>
            <person name="Takashima M."/>
        </authorList>
    </citation>
    <scope>NUCLEOTIDE SEQUENCE</scope>
    <source>
        <strain evidence="4">HIS019</strain>
    </source>
</reference>
<dbReference type="GO" id="GO:0016787">
    <property type="term" value="F:hydrolase activity"/>
    <property type="evidence" value="ECO:0007669"/>
    <property type="project" value="UniProtKB-KW"/>
</dbReference>
<feature type="domain" description="UFSP1/2/DUB catalytic" evidence="3">
    <location>
        <begin position="196"/>
        <end position="388"/>
    </location>
</feature>
<feature type="region of interest" description="Disordered" evidence="2">
    <location>
        <begin position="396"/>
        <end position="455"/>
    </location>
</feature>
<sequence length="502" mass="55500">MHVCPVCDEGIDASDIAFEAHVNSHFQGGDNPEADDGSDDQDVQYLGETGADDGAVLCFVCGADLTGLSEIQQNAHASACLDRQEDSDHFESQFFYGSDDDRKQQNGRKARTVDPGLWDGNSWSGKGKKHDARVKGDKWWDPVRGGLADDVLPPNFSPGVMPVLKKLLLHSVKRRETSRAVLTRHAVHIKGVFGFDGSWGCGYRNAEMTIASLLMLPNSPYTSLFSGDGEPGIRAIQEWINEAWRERYDLPGRAQFKGEIMGTSKWIGPSDLYAMFSYLGVPCTIYDFPKPSDRPIPTKANPEPSYALLLRWVQQYFEADDSDLDEDGDANSDDLLRPTSPVRISDRLPLMLQHNGHSRTIVGYEVDLRGQVKLLLLDPGKTISKDVRDEGLQHLRRERAKVPSPQDDSDTPAAQGSKNKIREGAEAALPTSGDEVGPGGWVKRKISKPKPGNALSTSLSVFRMKPQREQKEFQVLAFPGTAMLPPEERAGRRKVTSVRITQ</sequence>
<dbReference type="Pfam" id="PF07910">
    <property type="entry name" value="Peptidase_C78"/>
    <property type="match status" value="1"/>
</dbReference>
<dbReference type="GeneID" id="85491942"/>
<dbReference type="AlphaFoldDB" id="A0AA48KYZ0"/>
<dbReference type="EMBL" id="AP028212">
    <property type="protein sequence ID" value="BEI88071.1"/>
    <property type="molecule type" value="Genomic_DNA"/>
</dbReference>
<evidence type="ECO:0000313" key="4">
    <source>
        <dbReference type="EMBL" id="BEI88071.1"/>
    </source>
</evidence>
<protein>
    <recommendedName>
        <fullName evidence="3">UFSP1/2/DUB catalytic domain-containing protein</fullName>
    </recommendedName>
</protein>
<organism evidence="4 5">
    <name type="scientific">Cutaneotrichosporon cavernicola</name>
    <dbReference type="NCBI Taxonomy" id="279322"/>
    <lineage>
        <taxon>Eukaryota</taxon>
        <taxon>Fungi</taxon>
        <taxon>Dikarya</taxon>
        <taxon>Basidiomycota</taxon>
        <taxon>Agaricomycotina</taxon>
        <taxon>Tremellomycetes</taxon>
        <taxon>Trichosporonales</taxon>
        <taxon>Trichosporonaceae</taxon>
        <taxon>Cutaneotrichosporon</taxon>
    </lineage>
</organism>
<dbReference type="Gene3D" id="3.90.70.130">
    <property type="match status" value="1"/>
</dbReference>
<dbReference type="RefSeq" id="XP_060453337.1">
    <property type="nucleotide sequence ID" value="XM_060604085.1"/>
</dbReference>
<evidence type="ECO:0000259" key="3">
    <source>
        <dbReference type="Pfam" id="PF07910"/>
    </source>
</evidence>
<feature type="region of interest" description="Disordered" evidence="2">
    <location>
        <begin position="94"/>
        <end position="129"/>
    </location>
</feature>
<keyword evidence="5" id="KW-1185">Reference proteome</keyword>
<evidence type="ECO:0000313" key="5">
    <source>
        <dbReference type="Proteomes" id="UP001233271"/>
    </source>
</evidence>
<dbReference type="KEGG" id="ccac:CcaHIS019_0107890"/>
<dbReference type="Proteomes" id="UP001233271">
    <property type="component" value="Chromosome 1"/>
</dbReference>